<evidence type="ECO:0008006" key="4">
    <source>
        <dbReference type="Google" id="ProtNLM"/>
    </source>
</evidence>
<dbReference type="EMBL" id="JBHRSD010000001">
    <property type="protein sequence ID" value="MFC3031009.1"/>
    <property type="molecule type" value="Genomic_DNA"/>
</dbReference>
<sequence length="265" mass="30249">MRFYLIFCILLSVTALTACSSFYRGSQQVESIYAVHQNIFGIYTVSAVNLGKRERVHRIYPSDFLSDEFISFSLDGVTFKIHGVAGLLSEKEFSGLAKTNDKAWFKNSFNVNVILIDEERFSYIAKADGREFFFLIPKGYFSTLDVSLISHMQSVFHETSHIDDYLAGIDNVEDGEKKAQLLSYCLISHYFKNITFDLAIWLDSHQELEDAYVFGNSVDKALADYREAIILMIKGIGEAKFVTSNEQQVDIVHRLCESNLNYNLE</sequence>
<evidence type="ECO:0000313" key="2">
    <source>
        <dbReference type="EMBL" id="MFC3031009.1"/>
    </source>
</evidence>
<feature type="signal peptide" evidence="1">
    <location>
        <begin position="1"/>
        <end position="17"/>
    </location>
</feature>
<name>A0ABV7CC93_9GAMM</name>
<reference evidence="3" key="1">
    <citation type="journal article" date="2019" name="Int. J. Syst. Evol. Microbiol.">
        <title>The Global Catalogue of Microorganisms (GCM) 10K type strain sequencing project: providing services to taxonomists for standard genome sequencing and annotation.</title>
        <authorList>
            <consortium name="The Broad Institute Genomics Platform"/>
            <consortium name="The Broad Institute Genome Sequencing Center for Infectious Disease"/>
            <person name="Wu L."/>
            <person name="Ma J."/>
        </authorList>
    </citation>
    <scope>NUCLEOTIDE SEQUENCE [LARGE SCALE GENOMIC DNA]</scope>
    <source>
        <strain evidence="3">KCTC 42730</strain>
    </source>
</reference>
<keyword evidence="1" id="KW-0732">Signal</keyword>
<gene>
    <name evidence="2" type="ORF">ACFOEE_00490</name>
</gene>
<evidence type="ECO:0000313" key="3">
    <source>
        <dbReference type="Proteomes" id="UP001595453"/>
    </source>
</evidence>
<accession>A0ABV7CC93</accession>
<evidence type="ECO:0000256" key="1">
    <source>
        <dbReference type="SAM" id="SignalP"/>
    </source>
</evidence>
<protein>
    <recommendedName>
        <fullName evidence="4">Lipoprotein</fullName>
    </recommendedName>
</protein>
<feature type="chain" id="PRO_5046948893" description="Lipoprotein" evidence="1">
    <location>
        <begin position="18"/>
        <end position="265"/>
    </location>
</feature>
<proteinExistence type="predicted"/>
<keyword evidence="3" id="KW-1185">Reference proteome</keyword>
<dbReference type="PROSITE" id="PS51257">
    <property type="entry name" value="PROKAR_LIPOPROTEIN"/>
    <property type="match status" value="1"/>
</dbReference>
<dbReference type="Proteomes" id="UP001595453">
    <property type="component" value="Unassembled WGS sequence"/>
</dbReference>
<organism evidence="2 3">
    <name type="scientific">Pseudoalteromonas fenneropenaei</name>
    <dbReference type="NCBI Taxonomy" id="1737459"/>
    <lineage>
        <taxon>Bacteria</taxon>
        <taxon>Pseudomonadati</taxon>
        <taxon>Pseudomonadota</taxon>
        <taxon>Gammaproteobacteria</taxon>
        <taxon>Alteromonadales</taxon>
        <taxon>Pseudoalteromonadaceae</taxon>
        <taxon>Pseudoalteromonas</taxon>
    </lineage>
</organism>
<comment type="caution">
    <text evidence="2">The sequence shown here is derived from an EMBL/GenBank/DDBJ whole genome shotgun (WGS) entry which is preliminary data.</text>
</comment>
<dbReference type="RefSeq" id="WP_377119817.1">
    <property type="nucleotide sequence ID" value="NZ_JBHRSD010000001.1"/>
</dbReference>